<evidence type="ECO:0000256" key="1">
    <source>
        <dbReference type="SAM" id="MobiDB-lite"/>
    </source>
</evidence>
<sequence length="89" mass="10138">MHRDRKLTFKDHKREISHDFPDNEVARCSVTWALHGISSALKYAVHPSDVRGSHDAPFQNAPTTPNKLEDKQRCRNGKLIMTSLKSAKL</sequence>
<name>A0A4Y2EIM7_ARAVE</name>
<proteinExistence type="predicted"/>
<keyword evidence="3" id="KW-1185">Reference proteome</keyword>
<evidence type="ECO:0000313" key="3">
    <source>
        <dbReference type="Proteomes" id="UP000499080"/>
    </source>
</evidence>
<dbReference type="AlphaFoldDB" id="A0A4Y2EIM7"/>
<comment type="caution">
    <text evidence="2">The sequence shown here is derived from an EMBL/GenBank/DDBJ whole genome shotgun (WGS) entry which is preliminary data.</text>
</comment>
<organism evidence="2 3">
    <name type="scientific">Araneus ventricosus</name>
    <name type="common">Orbweaver spider</name>
    <name type="synonym">Epeira ventricosa</name>
    <dbReference type="NCBI Taxonomy" id="182803"/>
    <lineage>
        <taxon>Eukaryota</taxon>
        <taxon>Metazoa</taxon>
        <taxon>Ecdysozoa</taxon>
        <taxon>Arthropoda</taxon>
        <taxon>Chelicerata</taxon>
        <taxon>Arachnida</taxon>
        <taxon>Araneae</taxon>
        <taxon>Araneomorphae</taxon>
        <taxon>Entelegynae</taxon>
        <taxon>Araneoidea</taxon>
        <taxon>Araneidae</taxon>
        <taxon>Araneus</taxon>
    </lineage>
</organism>
<dbReference type="EMBL" id="BGPR01092640">
    <property type="protein sequence ID" value="GBM27938.1"/>
    <property type="molecule type" value="Genomic_DNA"/>
</dbReference>
<accession>A0A4Y2EIM7</accession>
<evidence type="ECO:0000313" key="2">
    <source>
        <dbReference type="EMBL" id="GBM27938.1"/>
    </source>
</evidence>
<feature type="region of interest" description="Disordered" evidence="1">
    <location>
        <begin position="48"/>
        <end position="69"/>
    </location>
</feature>
<protein>
    <submittedName>
        <fullName evidence="2">Uncharacterized protein</fullName>
    </submittedName>
</protein>
<dbReference type="Proteomes" id="UP000499080">
    <property type="component" value="Unassembled WGS sequence"/>
</dbReference>
<gene>
    <name evidence="2" type="ORF">AVEN_151890_1</name>
</gene>
<reference evidence="2 3" key="1">
    <citation type="journal article" date="2019" name="Sci. Rep.">
        <title>Orb-weaving spider Araneus ventricosus genome elucidates the spidroin gene catalogue.</title>
        <authorList>
            <person name="Kono N."/>
            <person name="Nakamura H."/>
            <person name="Ohtoshi R."/>
            <person name="Moran D.A.P."/>
            <person name="Shinohara A."/>
            <person name="Yoshida Y."/>
            <person name="Fujiwara M."/>
            <person name="Mori M."/>
            <person name="Tomita M."/>
            <person name="Arakawa K."/>
        </authorList>
    </citation>
    <scope>NUCLEOTIDE SEQUENCE [LARGE SCALE GENOMIC DNA]</scope>
</reference>